<evidence type="ECO:0000259" key="7">
    <source>
        <dbReference type="PROSITE" id="PS50157"/>
    </source>
</evidence>
<dbReference type="Pfam" id="PF13909">
    <property type="entry name" value="zf-H2C2_5"/>
    <property type="match status" value="1"/>
</dbReference>
<protein>
    <recommendedName>
        <fullName evidence="7">C2H2-type domain-containing protein</fullName>
    </recommendedName>
</protein>
<accession>A0A9P0AWZ0</accession>
<evidence type="ECO:0000313" key="8">
    <source>
        <dbReference type="EMBL" id="CAH0549827.1"/>
    </source>
</evidence>
<keyword evidence="3 5" id="KW-0863">Zinc-finger</keyword>
<feature type="region of interest" description="Disordered" evidence="6">
    <location>
        <begin position="45"/>
        <end position="69"/>
    </location>
</feature>
<proteinExistence type="predicted"/>
<organism evidence="8 9">
    <name type="scientific">Brassicogethes aeneus</name>
    <name type="common">Rape pollen beetle</name>
    <name type="synonym">Meligethes aeneus</name>
    <dbReference type="NCBI Taxonomy" id="1431903"/>
    <lineage>
        <taxon>Eukaryota</taxon>
        <taxon>Metazoa</taxon>
        <taxon>Ecdysozoa</taxon>
        <taxon>Arthropoda</taxon>
        <taxon>Hexapoda</taxon>
        <taxon>Insecta</taxon>
        <taxon>Pterygota</taxon>
        <taxon>Neoptera</taxon>
        <taxon>Endopterygota</taxon>
        <taxon>Coleoptera</taxon>
        <taxon>Polyphaga</taxon>
        <taxon>Cucujiformia</taxon>
        <taxon>Nitidulidae</taxon>
        <taxon>Meligethinae</taxon>
        <taxon>Brassicogethes</taxon>
    </lineage>
</organism>
<dbReference type="GO" id="GO:0008270">
    <property type="term" value="F:zinc ion binding"/>
    <property type="evidence" value="ECO:0007669"/>
    <property type="project" value="UniProtKB-KW"/>
</dbReference>
<keyword evidence="9" id="KW-1185">Reference proteome</keyword>
<keyword evidence="4" id="KW-0862">Zinc</keyword>
<dbReference type="PROSITE" id="PS00028">
    <property type="entry name" value="ZINC_FINGER_C2H2_1"/>
    <property type="match status" value="1"/>
</dbReference>
<dbReference type="OrthoDB" id="3561125at2759"/>
<keyword evidence="1" id="KW-0479">Metal-binding</keyword>
<feature type="domain" description="C2H2-type" evidence="7">
    <location>
        <begin position="160"/>
        <end position="187"/>
    </location>
</feature>
<dbReference type="Proteomes" id="UP001154078">
    <property type="component" value="Chromosome 11"/>
</dbReference>
<keyword evidence="2" id="KW-0677">Repeat</keyword>
<dbReference type="PANTHER" id="PTHR24379">
    <property type="entry name" value="KRAB AND ZINC FINGER DOMAIN-CONTAINING"/>
    <property type="match status" value="1"/>
</dbReference>
<dbReference type="AlphaFoldDB" id="A0A9P0AWZ0"/>
<evidence type="ECO:0000256" key="3">
    <source>
        <dbReference type="ARBA" id="ARBA00022771"/>
    </source>
</evidence>
<dbReference type="InterPro" id="IPR013087">
    <property type="entry name" value="Znf_C2H2_type"/>
</dbReference>
<dbReference type="PANTHER" id="PTHR24379:SF121">
    <property type="entry name" value="C2H2-TYPE DOMAIN-CONTAINING PROTEIN"/>
    <property type="match status" value="1"/>
</dbReference>
<dbReference type="EMBL" id="OV121142">
    <property type="protein sequence ID" value="CAH0549827.1"/>
    <property type="molecule type" value="Genomic_DNA"/>
</dbReference>
<evidence type="ECO:0000256" key="1">
    <source>
        <dbReference type="ARBA" id="ARBA00022723"/>
    </source>
</evidence>
<gene>
    <name evidence="8" type="ORF">MELIAE_LOCUS2844</name>
</gene>
<reference evidence="8" key="1">
    <citation type="submission" date="2021-12" db="EMBL/GenBank/DDBJ databases">
        <authorList>
            <person name="King R."/>
        </authorList>
    </citation>
    <scope>NUCLEOTIDE SEQUENCE</scope>
</reference>
<evidence type="ECO:0000256" key="5">
    <source>
        <dbReference type="PROSITE-ProRule" id="PRU00042"/>
    </source>
</evidence>
<evidence type="ECO:0000313" key="9">
    <source>
        <dbReference type="Proteomes" id="UP001154078"/>
    </source>
</evidence>
<dbReference type="Gene3D" id="3.30.160.60">
    <property type="entry name" value="Classic Zinc Finger"/>
    <property type="match status" value="2"/>
</dbReference>
<dbReference type="SMART" id="SM00355">
    <property type="entry name" value="ZnF_C2H2"/>
    <property type="match status" value="7"/>
</dbReference>
<feature type="domain" description="C2H2-type" evidence="7">
    <location>
        <begin position="256"/>
        <end position="283"/>
    </location>
</feature>
<evidence type="ECO:0000256" key="2">
    <source>
        <dbReference type="ARBA" id="ARBA00022737"/>
    </source>
</evidence>
<dbReference type="PROSITE" id="PS50157">
    <property type="entry name" value="ZINC_FINGER_C2H2_2"/>
    <property type="match status" value="3"/>
</dbReference>
<dbReference type="SUPFAM" id="SSF57667">
    <property type="entry name" value="beta-beta-alpha zinc fingers"/>
    <property type="match status" value="1"/>
</dbReference>
<dbReference type="InterPro" id="IPR036236">
    <property type="entry name" value="Znf_C2H2_sf"/>
</dbReference>
<evidence type="ECO:0000256" key="4">
    <source>
        <dbReference type="ARBA" id="ARBA00022833"/>
    </source>
</evidence>
<feature type="domain" description="C2H2-type" evidence="7">
    <location>
        <begin position="129"/>
        <end position="157"/>
    </location>
</feature>
<name>A0A9P0AWZ0_BRAAE</name>
<sequence>MEQTIVKKGDILMNYDKPSTCTNQEMPSIFGIAIKHEIKEELDDDEALLEKGSEIKESDEDNSDHGDEIEPFFCNIKEEERDSDFSQEDDKYFSHNKEKDEDEAMFETKIEVEYHGVDFEDMSGKGKFFKCDFCPKIYKSKPCLCRHKKYIHLKGKQERFKCGKCDYKTVYKSSLNRHIKQHNIKNRLKCNFCQFLTAELRNLHAHVLSKHKLEKEKIKMSSKIHECTKCTYSTVYKTTYDNHIKVCLKLENVKWYKCHICLYKTIHKRNLHDHIKIHNEIKECQCPFCKYCCHKKVNLDNHILRKHSDLLNESNRIIITSKIHCCQTCNFKTTLGCDLKKHLNYNYH</sequence>
<evidence type="ECO:0000256" key="6">
    <source>
        <dbReference type="SAM" id="MobiDB-lite"/>
    </source>
</evidence>